<evidence type="ECO:0000256" key="4">
    <source>
        <dbReference type="SAM" id="MobiDB-lite"/>
    </source>
</evidence>
<dbReference type="Proteomes" id="UP001632038">
    <property type="component" value="Unassembled WGS sequence"/>
</dbReference>
<evidence type="ECO:0000256" key="3">
    <source>
        <dbReference type="SAM" id="Coils"/>
    </source>
</evidence>
<evidence type="ECO:0000313" key="5">
    <source>
        <dbReference type="EMBL" id="KAL3646304.1"/>
    </source>
</evidence>
<dbReference type="InterPro" id="IPR008587">
    <property type="entry name" value="FPP_plant"/>
</dbReference>
<feature type="region of interest" description="Disordered" evidence="4">
    <location>
        <begin position="746"/>
        <end position="770"/>
    </location>
</feature>
<dbReference type="Pfam" id="PF05911">
    <property type="entry name" value="FPP"/>
    <property type="match status" value="3"/>
</dbReference>
<dbReference type="PANTHER" id="PTHR31580:SF22">
    <property type="entry name" value="FILAMENT-LIKE PLANT PROTEIN 7"/>
    <property type="match status" value="1"/>
</dbReference>
<feature type="region of interest" description="Disordered" evidence="4">
    <location>
        <begin position="284"/>
        <end position="303"/>
    </location>
</feature>
<feature type="coiled-coil region" evidence="3">
    <location>
        <begin position="82"/>
        <end position="109"/>
    </location>
</feature>
<keyword evidence="2 3" id="KW-0175">Coiled coil</keyword>
<evidence type="ECO:0000313" key="6">
    <source>
        <dbReference type="Proteomes" id="UP001632038"/>
    </source>
</evidence>
<reference evidence="6" key="1">
    <citation type="journal article" date="2024" name="IScience">
        <title>Strigolactones Initiate the Formation of Haustorium-like Structures in Castilleja.</title>
        <authorList>
            <person name="Buerger M."/>
            <person name="Peterson D."/>
            <person name="Chory J."/>
        </authorList>
    </citation>
    <scope>NUCLEOTIDE SEQUENCE [LARGE SCALE GENOMIC DNA]</scope>
</reference>
<accession>A0ABD3DWL6</accession>
<evidence type="ECO:0000256" key="1">
    <source>
        <dbReference type="ARBA" id="ARBA00005921"/>
    </source>
</evidence>
<name>A0ABD3DWL6_9LAMI</name>
<feature type="compositionally biased region" description="Basic and acidic residues" evidence="4">
    <location>
        <begin position="747"/>
        <end position="766"/>
    </location>
</feature>
<feature type="coiled-coil region" evidence="3">
    <location>
        <begin position="307"/>
        <end position="334"/>
    </location>
</feature>
<protein>
    <recommendedName>
        <fullName evidence="7">Filament-like plant protein 7</fullName>
    </recommendedName>
</protein>
<comment type="caution">
    <text evidence="5">The sequence shown here is derived from an EMBL/GenBank/DDBJ whole genome shotgun (WGS) entry which is preliminary data.</text>
</comment>
<feature type="coiled-coil region" evidence="3">
    <location>
        <begin position="562"/>
        <end position="602"/>
    </location>
</feature>
<dbReference type="PANTHER" id="PTHR31580">
    <property type="entry name" value="FILAMENT-LIKE PLANT PROTEIN 4"/>
    <property type="match status" value="1"/>
</dbReference>
<feature type="compositionally biased region" description="Basic and acidic residues" evidence="4">
    <location>
        <begin position="627"/>
        <end position="658"/>
    </location>
</feature>
<dbReference type="AlphaFoldDB" id="A0ABD3DWL6"/>
<gene>
    <name evidence="5" type="ORF">CASFOL_011484</name>
</gene>
<proteinExistence type="inferred from homology"/>
<comment type="similarity">
    <text evidence="1">Belongs to the FPP family.</text>
</comment>
<dbReference type="EMBL" id="JAVIJP010000013">
    <property type="protein sequence ID" value="KAL3646304.1"/>
    <property type="molecule type" value="Genomic_DNA"/>
</dbReference>
<organism evidence="5 6">
    <name type="scientific">Castilleja foliolosa</name>
    <dbReference type="NCBI Taxonomy" id="1961234"/>
    <lineage>
        <taxon>Eukaryota</taxon>
        <taxon>Viridiplantae</taxon>
        <taxon>Streptophyta</taxon>
        <taxon>Embryophyta</taxon>
        <taxon>Tracheophyta</taxon>
        <taxon>Spermatophyta</taxon>
        <taxon>Magnoliopsida</taxon>
        <taxon>eudicotyledons</taxon>
        <taxon>Gunneridae</taxon>
        <taxon>Pentapetalae</taxon>
        <taxon>asterids</taxon>
        <taxon>lamiids</taxon>
        <taxon>Lamiales</taxon>
        <taxon>Orobanchaceae</taxon>
        <taxon>Pedicularideae</taxon>
        <taxon>Castillejinae</taxon>
        <taxon>Castilleja</taxon>
    </lineage>
</organism>
<sequence length="824" mass="93940">MDQKSLRWKIKSTEKMLATDRKANSNKEEENKVHELVTEKAEAERGVRVLKDKLYAALFECSSKYNISKEQVKTAQEAIAGIDKSETQAMSLKNDLDKALQQKSACEERLIHLDTALKECKQQLHFVRNEQEKRVHTAVMKTSQESDKTKTALEEKLDEAAKRVARLDTENNQFKKSLLKKDKVVEELSRYRSQVEADLKALILRLESTEKENASLKYEVRVLERELEIRHEEIEFNRRTADATQKQHKASVEKIAKLESECQMLRSLIRKRLPGPAALVRMKKEVEGPGKDQSETRGKSTHEAKMLDFLTEQLQKMEEENKILKHALNEKSGRGKYLASLSEMGSDEKSESWTSGLISELEHLKNEKISGSQSYRYMGTPDMNLMDDFAEMEKLAYSPHKSENKAFNLEAYETGNKNNSSATTKGDQEFQSNVSIPIKKIIELLEGINVKIFQDSDMAEFIPGKDDKIFRVFQCETAEFSDVVQRCIETCNDLLTGKGDLEQFAISMASNLEWIVNHSAESDKLSILKEEADKGLKFKPANKESSFVVNLEGTLQSQIDKVESFRIQLKDSKDIAENLQLEMQTEDNIRDQTEEQKMMEQETETQLVETNLECSKTFEEISYPENDTEKNEKSCEKKDEPRNEVKTQLEGETSKEGPNDENQLQSDQEFTLASEKLAECQETLRNLGMQLKALASPRDAATFDKVISTSAGPVITSMSTPQRNGSQRLSLLDKMLAEDNVQIDASPRTKDATHNAHHNSDVKSNETIESWSKYTDPEQIGGDADSKTVVSMAIVPRKKKDSRNFLKKLIWWQKKGNSKKRSFS</sequence>
<keyword evidence="6" id="KW-1185">Reference proteome</keyword>
<feature type="region of interest" description="Disordered" evidence="4">
    <location>
        <begin position="618"/>
        <end position="665"/>
    </location>
</feature>
<feature type="coiled-coil region" evidence="3">
    <location>
        <begin position="143"/>
        <end position="261"/>
    </location>
</feature>
<evidence type="ECO:0008006" key="7">
    <source>
        <dbReference type="Google" id="ProtNLM"/>
    </source>
</evidence>
<evidence type="ECO:0000256" key="2">
    <source>
        <dbReference type="ARBA" id="ARBA00023054"/>
    </source>
</evidence>